<evidence type="ECO:0000256" key="1">
    <source>
        <dbReference type="ARBA" id="ARBA00023002"/>
    </source>
</evidence>
<dbReference type="Pfam" id="PF03807">
    <property type="entry name" value="F420_oxidored"/>
    <property type="match status" value="1"/>
</dbReference>
<dbReference type="GO" id="GO:0016651">
    <property type="term" value="F:oxidoreductase activity, acting on NAD(P)H"/>
    <property type="evidence" value="ECO:0007669"/>
    <property type="project" value="InterPro"/>
</dbReference>
<dbReference type="EMBL" id="SMAI01000005">
    <property type="protein sequence ID" value="TCT05000.1"/>
    <property type="molecule type" value="Genomic_DNA"/>
</dbReference>
<name>A0A4R3LWJ6_9HYPH</name>
<dbReference type="Gene3D" id="3.40.50.720">
    <property type="entry name" value="NAD(P)-binding Rossmann-like Domain"/>
    <property type="match status" value="1"/>
</dbReference>
<dbReference type="GO" id="GO:0006740">
    <property type="term" value="P:NADPH regeneration"/>
    <property type="evidence" value="ECO:0007669"/>
    <property type="project" value="InterPro"/>
</dbReference>
<dbReference type="GO" id="GO:0070967">
    <property type="term" value="F:coenzyme F420 binding"/>
    <property type="evidence" value="ECO:0007669"/>
    <property type="project" value="InterPro"/>
</dbReference>
<dbReference type="InterPro" id="IPR051267">
    <property type="entry name" value="STEAP_metalloreductase"/>
</dbReference>
<dbReference type="OrthoDB" id="5738121at2"/>
<organism evidence="3 4">
    <name type="scientific">Aquabacter spiritensis</name>
    <dbReference type="NCBI Taxonomy" id="933073"/>
    <lineage>
        <taxon>Bacteria</taxon>
        <taxon>Pseudomonadati</taxon>
        <taxon>Pseudomonadota</taxon>
        <taxon>Alphaproteobacteria</taxon>
        <taxon>Hyphomicrobiales</taxon>
        <taxon>Xanthobacteraceae</taxon>
        <taxon>Aquabacter</taxon>
    </lineage>
</organism>
<evidence type="ECO:0000313" key="4">
    <source>
        <dbReference type="Proteomes" id="UP000294664"/>
    </source>
</evidence>
<evidence type="ECO:0000313" key="3">
    <source>
        <dbReference type="EMBL" id="TCT05000.1"/>
    </source>
</evidence>
<proteinExistence type="predicted"/>
<keyword evidence="4" id="KW-1185">Reference proteome</keyword>
<reference evidence="3 4" key="1">
    <citation type="submission" date="2019-03" db="EMBL/GenBank/DDBJ databases">
        <title>Genomic Encyclopedia of Type Strains, Phase IV (KMG-IV): sequencing the most valuable type-strain genomes for metagenomic binning, comparative biology and taxonomic classification.</title>
        <authorList>
            <person name="Goeker M."/>
        </authorList>
    </citation>
    <scope>NUCLEOTIDE SEQUENCE [LARGE SCALE GENOMIC DNA]</scope>
    <source>
        <strain evidence="3 4">DSM 9035</strain>
    </source>
</reference>
<dbReference type="GO" id="GO:0050661">
    <property type="term" value="F:NADP binding"/>
    <property type="evidence" value="ECO:0007669"/>
    <property type="project" value="InterPro"/>
</dbReference>
<feature type="domain" description="Pyrroline-5-carboxylate reductase catalytic N-terminal" evidence="2">
    <location>
        <begin position="6"/>
        <end position="103"/>
    </location>
</feature>
<dbReference type="InterPro" id="IPR036291">
    <property type="entry name" value="NAD(P)-bd_dom_sf"/>
</dbReference>
<evidence type="ECO:0000259" key="2">
    <source>
        <dbReference type="Pfam" id="PF03807"/>
    </source>
</evidence>
<sequence length="224" mass="22356">MTLPQTIAVIGGSGALGGGIAARLALAGLCVVIGSRTAERAEAAAEALRRETGCARVRGCANCDAAATGDLVIVAVPFASQDETLRAIAPNVAGKIVIDTTVPLLPPKVARVQLPREGSAAARAAAALGPDVRLVTAFHNVSAQKLRSGGPVGCDVLVFGDDTDARSSAVVLIEALGLRALHGGPLANSAAAEAMTSVLIAVNRRYGVAEGAGIRLTGIPEAVA</sequence>
<gene>
    <name evidence="3" type="ORF">EDC64_10531</name>
</gene>
<dbReference type="RefSeq" id="WP_132031090.1">
    <property type="nucleotide sequence ID" value="NZ_SMAI01000005.1"/>
</dbReference>
<dbReference type="Proteomes" id="UP000294664">
    <property type="component" value="Unassembled WGS sequence"/>
</dbReference>
<comment type="caution">
    <text evidence="3">The sequence shown here is derived from an EMBL/GenBank/DDBJ whole genome shotgun (WGS) entry which is preliminary data.</text>
</comment>
<dbReference type="InterPro" id="IPR010185">
    <property type="entry name" value="NpdG"/>
</dbReference>
<accession>A0A4R3LWJ6</accession>
<keyword evidence="1" id="KW-0560">Oxidoreductase</keyword>
<dbReference type="SUPFAM" id="SSF51735">
    <property type="entry name" value="NAD(P)-binding Rossmann-fold domains"/>
    <property type="match status" value="1"/>
</dbReference>
<dbReference type="NCBIfam" id="TIGR01915">
    <property type="entry name" value="npdG"/>
    <property type="match status" value="1"/>
</dbReference>
<protein>
    <submittedName>
        <fullName evidence="3">Reduced coenzyme F420:NADP oxidoreductase</fullName>
    </submittedName>
</protein>
<dbReference type="AlphaFoldDB" id="A0A4R3LWJ6"/>
<dbReference type="PANTHER" id="PTHR14239">
    <property type="entry name" value="DUDULIN-RELATED"/>
    <property type="match status" value="1"/>
</dbReference>
<dbReference type="InterPro" id="IPR028939">
    <property type="entry name" value="P5C_Rdtase_cat_N"/>
</dbReference>